<gene>
    <name evidence="16" type="ORF">G7K_2687-t1</name>
</gene>
<keyword evidence="7" id="KW-0677">Repeat</keyword>
<comment type="subcellular location">
    <subcellularLocation>
        <location evidence="2">Mitochondrion</location>
    </subcellularLocation>
</comment>
<reference evidence="16 17" key="2">
    <citation type="journal article" date="2014" name="J. Gen. Appl. Microbiol.">
        <title>The early diverging ascomycetous budding yeast Saitoella complicata has three histone deacetylases belonging to the Clr6, Hos2, and Rpd3 lineages.</title>
        <authorList>
            <person name="Nishida H."/>
            <person name="Matsumoto T."/>
            <person name="Kondo S."/>
            <person name="Hamamoto M."/>
            <person name="Yoshikawa H."/>
        </authorList>
    </citation>
    <scope>NUCLEOTIDE SEQUENCE [LARGE SCALE GENOMIC DNA]</scope>
    <source>
        <strain evidence="16 17">NRRL Y-17804</strain>
    </source>
</reference>
<reference evidence="16 17" key="3">
    <citation type="journal article" date="2015" name="Genome Announc.">
        <title>Draft Genome Sequence of the Archiascomycetous Yeast Saitoella complicata.</title>
        <authorList>
            <person name="Yamauchi K."/>
            <person name="Kondo S."/>
            <person name="Hamamoto M."/>
            <person name="Takahashi Y."/>
            <person name="Ogura Y."/>
            <person name="Hayashi T."/>
            <person name="Nishida H."/>
        </authorList>
    </citation>
    <scope>NUCLEOTIDE SEQUENCE [LARGE SCALE GENOMIC DNA]</scope>
    <source>
        <strain evidence="16 17">NRRL Y-17804</strain>
    </source>
</reference>
<organism evidence="16 17">
    <name type="scientific">Saitoella complicata (strain BCRC 22490 / CBS 7301 / JCM 7358 / NBRC 10748 / NRRL Y-17804)</name>
    <dbReference type="NCBI Taxonomy" id="698492"/>
    <lineage>
        <taxon>Eukaryota</taxon>
        <taxon>Fungi</taxon>
        <taxon>Dikarya</taxon>
        <taxon>Ascomycota</taxon>
        <taxon>Taphrinomycotina</taxon>
        <taxon>Taphrinomycotina incertae sedis</taxon>
        <taxon>Saitoella</taxon>
    </lineage>
</organism>
<dbReference type="EC" id="1.1.5.3" evidence="4"/>
<feature type="domain" description="Alpha-glycerophosphate oxidase C-terminal" evidence="15">
    <location>
        <begin position="953"/>
        <end position="1080"/>
    </location>
</feature>
<dbReference type="Pfam" id="PF16901">
    <property type="entry name" value="DAO_C"/>
    <property type="match status" value="1"/>
</dbReference>
<dbReference type="PANTHER" id="PTHR11985">
    <property type="entry name" value="GLYCEROL-3-PHOSPHATE DEHYDROGENASE"/>
    <property type="match status" value="1"/>
</dbReference>
<dbReference type="InterPro" id="IPR038299">
    <property type="entry name" value="DAO_C_sf"/>
</dbReference>
<keyword evidence="17" id="KW-1185">Reference proteome</keyword>
<evidence type="ECO:0000313" key="17">
    <source>
        <dbReference type="Proteomes" id="UP000033140"/>
    </source>
</evidence>
<dbReference type="Gene3D" id="3.50.50.60">
    <property type="entry name" value="FAD/NAD(P)-binding domain"/>
    <property type="match status" value="1"/>
</dbReference>
<dbReference type="Gene3D" id="1.10.8.870">
    <property type="entry name" value="Alpha-glycerophosphate oxidase, cap domain"/>
    <property type="match status" value="1"/>
</dbReference>
<evidence type="ECO:0000259" key="15">
    <source>
        <dbReference type="Pfam" id="PF16901"/>
    </source>
</evidence>
<evidence type="ECO:0000256" key="6">
    <source>
        <dbReference type="ARBA" id="ARBA00022723"/>
    </source>
</evidence>
<dbReference type="InterPro" id="IPR031656">
    <property type="entry name" value="DAO_C"/>
</dbReference>
<evidence type="ECO:0000256" key="1">
    <source>
        <dbReference type="ARBA" id="ARBA00001974"/>
    </source>
</evidence>
<proteinExistence type="inferred from homology"/>
<dbReference type="AlphaFoldDB" id="A0A0E9NF97"/>
<accession>A0A0E9NF97</accession>
<keyword evidence="8" id="KW-0274">FAD</keyword>
<feature type="domain" description="FAD dependent oxidoreductase" evidence="14">
    <location>
        <begin position="559"/>
        <end position="929"/>
    </location>
</feature>
<dbReference type="GO" id="GO:0005739">
    <property type="term" value="C:mitochondrion"/>
    <property type="evidence" value="ECO:0007669"/>
    <property type="project" value="UniProtKB-SubCell"/>
</dbReference>
<keyword evidence="12" id="KW-0496">Mitochondrion</keyword>
<comment type="cofactor">
    <cofactor evidence="1">
        <name>FAD</name>
        <dbReference type="ChEBI" id="CHEBI:57692"/>
    </cofactor>
</comment>
<evidence type="ECO:0000256" key="7">
    <source>
        <dbReference type="ARBA" id="ARBA00022737"/>
    </source>
</evidence>
<dbReference type="PROSITE" id="PS00978">
    <property type="entry name" value="FAD_G3PDH_2"/>
    <property type="match status" value="1"/>
</dbReference>
<dbReference type="Pfam" id="PF01266">
    <property type="entry name" value="DAO"/>
    <property type="match status" value="1"/>
</dbReference>
<feature type="region of interest" description="Disordered" evidence="13">
    <location>
        <begin position="157"/>
        <end position="197"/>
    </location>
</feature>
<dbReference type="Gene3D" id="3.30.9.10">
    <property type="entry name" value="D-Amino Acid Oxidase, subunit A, domain 2"/>
    <property type="match status" value="1"/>
</dbReference>
<reference evidence="16 17" key="1">
    <citation type="journal article" date="2011" name="J. Gen. Appl. Microbiol.">
        <title>Draft genome sequencing of the enigmatic yeast Saitoella complicata.</title>
        <authorList>
            <person name="Nishida H."/>
            <person name="Hamamoto M."/>
            <person name="Sugiyama J."/>
        </authorList>
    </citation>
    <scope>NUCLEOTIDE SEQUENCE [LARGE SCALE GENOMIC DNA]</scope>
    <source>
        <strain evidence="16 17">NRRL Y-17804</strain>
    </source>
</reference>
<dbReference type="FunFam" id="3.30.9.10:FF:000001">
    <property type="entry name" value="Glycerol-3-phosphate dehydrogenase"/>
    <property type="match status" value="1"/>
</dbReference>
<evidence type="ECO:0000256" key="8">
    <source>
        <dbReference type="ARBA" id="ARBA00022827"/>
    </source>
</evidence>
<dbReference type="PANTHER" id="PTHR11985:SF15">
    <property type="entry name" value="GLYCEROL-3-PHOSPHATE DEHYDROGENASE, MITOCHONDRIAL"/>
    <property type="match status" value="1"/>
</dbReference>
<comment type="caution">
    <text evidence="16">The sequence shown here is derived from an EMBL/GenBank/DDBJ whole genome shotgun (WGS) entry which is preliminary data.</text>
</comment>
<protein>
    <recommendedName>
        <fullName evidence="4">glycerol-3-phosphate dehydrogenase</fullName>
        <ecNumber evidence="4">1.1.5.3</ecNumber>
    </recommendedName>
</protein>
<keyword evidence="11" id="KW-0560">Oxidoreductase</keyword>
<evidence type="ECO:0000256" key="12">
    <source>
        <dbReference type="ARBA" id="ARBA00023128"/>
    </source>
</evidence>
<dbReference type="STRING" id="698492.A0A0E9NF97"/>
<dbReference type="GO" id="GO:0046872">
    <property type="term" value="F:metal ion binding"/>
    <property type="evidence" value="ECO:0007669"/>
    <property type="project" value="UniProtKB-KW"/>
</dbReference>
<evidence type="ECO:0000256" key="4">
    <source>
        <dbReference type="ARBA" id="ARBA00013029"/>
    </source>
</evidence>
<feature type="region of interest" description="Disordered" evidence="13">
    <location>
        <begin position="343"/>
        <end position="369"/>
    </location>
</feature>
<feature type="compositionally biased region" description="Basic and acidic residues" evidence="13">
    <location>
        <begin position="1148"/>
        <end position="1158"/>
    </location>
</feature>
<dbReference type="Proteomes" id="UP000033140">
    <property type="component" value="Unassembled WGS sequence"/>
</dbReference>
<dbReference type="InterPro" id="IPR006076">
    <property type="entry name" value="FAD-dep_OxRdtase"/>
</dbReference>
<evidence type="ECO:0000256" key="10">
    <source>
        <dbReference type="ARBA" id="ARBA00022946"/>
    </source>
</evidence>
<dbReference type="EMBL" id="BACD03000015">
    <property type="protein sequence ID" value="GAO48514.1"/>
    <property type="molecule type" value="Genomic_DNA"/>
</dbReference>
<evidence type="ECO:0000256" key="5">
    <source>
        <dbReference type="ARBA" id="ARBA00022630"/>
    </source>
</evidence>
<dbReference type="GO" id="GO:0006072">
    <property type="term" value="P:glycerol-3-phosphate metabolic process"/>
    <property type="evidence" value="ECO:0007669"/>
    <property type="project" value="InterPro"/>
</dbReference>
<feature type="compositionally biased region" description="Low complexity" evidence="13">
    <location>
        <begin position="26"/>
        <end position="41"/>
    </location>
</feature>
<comment type="similarity">
    <text evidence="3">Belongs to the FAD-dependent glycerol-3-phosphate dehydrogenase family.</text>
</comment>
<keyword evidence="10" id="KW-0809">Transit peptide</keyword>
<dbReference type="FunFam" id="1.10.8.870:FF:000001">
    <property type="entry name" value="Glycerol-3-phosphate dehydrogenase"/>
    <property type="match status" value="1"/>
</dbReference>
<feature type="compositionally biased region" description="Basic and acidic residues" evidence="13">
    <location>
        <begin position="1112"/>
        <end position="1122"/>
    </location>
</feature>
<dbReference type="SUPFAM" id="SSF54373">
    <property type="entry name" value="FAD-linked reductases, C-terminal domain"/>
    <property type="match status" value="1"/>
</dbReference>
<feature type="compositionally biased region" description="Basic and acidic residues" evidence="13">
    <location>
        <begin position="163"/>
        <end position="176"/>
    </location>
</feature>
<name>A0A0E9NF97_SAICN</name>
<dbReference type="SUPFAM" id="SSF51905">
    <property type="entry name" value="FAD/NAD(P)-binding domain"/>
    <property type="match status" value="1"/>
</dbReference>
<keyword evidence="9" id="KW-0106">Calcium</keyword>
<feature type="compositionally biased region" description="Polar residues" evidence="13">
    <location>
        <begin position="63"/>
        <end position="78"/>
    </location>
</feature>
<evidence type="ECO:0000256" key="11">
    <source>
        <dbReference type="ARBA" id="ARBA00023002"/>
    </source>
</evidence>
<dbReference type="InterPro" id="IPR000447">
    <property type="entry name" value="G3P_DH_FAD-dep"/>
</dbReference>
<evidence type="ECO:0000256" key="9">
    <source>
        <dbReference type="ARBA" id="ARBA00022837"/>
    </source>
</evidence>
<sequence>MSTKASSQMSSEQTSASPHRRRTPFSWLSKRLRSSASRSRLPTVQPNTAPPSAKTTVEDAHTPATSTSPHPESESAGQSAYELDPYQNSSVSSLLPTEEIGDAETYLSSYISPPLSLATTNTTAPTDGLSIMTLASSSRRLSRATGMEDASVRAIAPSSIYPRHGDDSEYDTDRRGSLGTSYAGPARRESVQTTSRLTVDTNYDRRGSTQSIPPLSPVATDSESVHAVSFRDDASMRALPPRSIINVNISYNPFNAESDRASISSSVRAIAPGSILLNDDASLKKTTDTPDDRSARGSVGSLAMWKRYASQRGGGGGDGVSVVSVDEDASVRALAPRSRGGSLVNFGGREGDVEEVSDEGSEKGESDAGDEAYPRIYVYPSVDYQEVVDQSAVWSPGMASHPRSGRRNGLRGVDMCWQSGIDGWDECCSFPAHHLHLPSLTKPLWPPLRLCPHNRPSPIYTPDTLPGLLPCTKRDPAYHGSIATTSARGAARFQSRRTLLALGGLTAGGLALNAFSQPLHAETPTGVPTHDVPTVDVKSFPNIPTRAQNLQQLKGQEFDLLIVGAGATGTGVAVDAAARGLRVAVVERDDFASGTSSRSTKLVHGGVRYLEKAVWSLDYGQYCLVKEALAERGTFLHIAPHLSDALPIMIPLYKWWQAPYFWAGTKAYDLLAAASGESMPSSYFLTKKRAMEAFPMLKDKDLVGALVYYDGQHNDARMNVTLALSAVLKGAVVANHVEVTGLQKDGQAANGKITGATVKDMLTGEEFQVKAKGIINATGPFSDTLRKMDDQETMEIVAPSSGTHIILPGYYSPRNMGLIDPNTSDGRVVFFLPWLGNTIAGTTDAPCEVTAHPLPKEEEIDWILNEIKNYLSPDVNVRRGDVLAAWTGIRPLVKDPAAKNTESLVRNHMINVAPSGLLTIAGGKWTTYRQMAEDTVDRAIQEYNLRPTVSKESNTRRLKLIGAEGYGPTLFIQLIQQFGFETEVAQHLVESYGDRAWAVAQCCEETGKRWPVRGTRLSPLYPFLEGEVTYACKSEYAETAVDVLARRTRLAFLNAQASLEALPKVIDIMAAEKNWDQKRKDNEWHDSVKYLLSMGLPAAKGKMTRAQVESGEASKFDSKKDYALYSRSSGPEGLDNQEPKGGKQVRGGGDDRQNEEYP</sequence>
<evidence type="ECO:0000256" key="3">
    <source>
        <dbReference type="ARBA" id="ARBA00007330"/>
    </source>
</evidence>
<evidence type="ECO:0000256" key="13">
    <source>
        <dbReference type="SAM" id="MobiDB-lite"/>
    </source>
</evidence>
<dbReference type="PRINTS" id="PR01001">
    <property type="entry name" value="FADG3PDH"/>
</dbReference>
<feature type="region of interest" description="Disordered" evidence="13">
    <location>
        <begin position="1109"/>
        <end position="1158"/>
    </location>
</feature>
<keyword evidence="5" id="KW-0285">Flavoprotein</keyword>
<dbReference type="InterPro" id="IPR036188">
    <property type="entry name" value="FAD/NAD-bd_sf"/>
</dbReference>
<evidence type="ECO:0000313" key="16">
    <source>
        <dbReference type="EMBL" id="GAO48514.1"/>
    </source>
</evidence>
<evidence type="ECO:0000259" key="14">
    <source>
        <dbReference type="Pfam" id="PF01266"/>
    </source>
</evidence>
<keyword evidence="6" id="KW-0479">Metal-binding</keyword>
<feature type="region of interest" description="Disordered" evidence="13">
    <location>
        <begin position="1"/>
        <end position="81"/>
    </location>
</feature>
<dbReference type="GO" id="GO:0004368">
    <property type="term" value="F:glycerol-3-phosphate dehydrogenase (quinone) activity"/>
    <property type="evidence" value="ECO:0007669"/>
    <property type="project" value="UniProtKB-EC"/>
</dbReference>
<evidence type="ECO:0000256" key="2">
    <source>
        <dbReference type="ARBA" id="ARBA00004173"/>
    </source>
</evidence>
<feature type="compositionally biased region" description="Low complexity" evidence="13">
    <location>
        <begin position="1"/>
        <end position="17"/>
    </location>
</feature>